<dbReference type="InterPro" id="IPR029787">
    <property type="entry name" value="Nucleotide_cyclase"/>
</dbReference>
<protein>
    <submittedName>
        <fullName evidence="9">Adenylate/guanylate cyclase domain-containing protein</fullName>
    </submittedName>
</protein>
<keyword evidence="3" id="KW-1003">Cell membrane</keyword>
<evidence type="ECO:0000256" key="4">
    <source>
        <dbReference type="ARBA" id="ARBA00022692"/>
    </source>
</evidence>
<evidence type="ECO:0000256" key="6">
    <source>
        <dbReference type="ARBA" id="ARBA00023136"/>
    </source>
</evidence>
<feature type="transmembrane region" description="Helical" evidence="7">
    <location>
        <begin position="383"/>
        <end position="401"/>
    </location>
</feature>
<proteinExistence type="inferred from homology"/>
<dbReference type="EMBL" id="CP048620">
    <property type="protein sequence ID" value="QPJ64300.1"/>
    <property type="molecule type" value="Genomic_DNA"/>
</dbReference>
<evidence type="ECO:0000256" key="1">
    <source>
        <dbReference type="ARBA" id="ARBA00004196"/>
    </source>
</evidence>
<feature type="transmembrane region" description="Helical" evidence="7">
    <location>
        <begin position="413"/>
        <end position="433"/>
    </location>
</feature>
<comment type="subcellular location">
    <subcellularLocation>
        <location evidence="1">Cell envelope</location>
    </subcellularLocation>
</comment>
<dbReference type="GO" id="GO:0035556">
    <property type="term" value="P:intracellular signal transduction"/>
    <property type="evidence" value="ECO:0007669"/>
    <property type="project" value="InterPro"/>
</dbReference>
<feature type="transmembrane region" description="Helical" evidence="7">
    <location>
        <begin position="358"/>
        <end position="378"/>
    </location>
</feature>
<keyword evidence="4 7" id="KW-0812">Transmembrane</keyword>
<name>A0A7T0C0J1_9BACT</name>
<evidence type="ECO:0000313" key="10">
    <source>
        <dbReference type="Proteomes" id="UP000594464"/>
    </source>
</evidence>
<accession>A0A7T0C0J1</accession>
<dbReference type="InterPro" id="IPR001054">
    <property type="entry name" value="A/G_cyclase"/>
</dbReference>
<dbReference type="PANTHER" id="PTHR43081:SF1">
    <property type="entry name" value="ADENYLATE CYCLASE, TERMINAL-DIFFERENTIATION SPECIFIC"/>
    <property type="match status" value="1"/>
</dbReference>
<dbReference type="FunFam" id="3.30.70.1230:FF:000016">
    <property type="entry name" value="Adenylate/guanylate cyclase domain-containing protein"/>
    <property type="match status" value="1"/>
</dbReference>
<evidence type="ECO:0000256" key="3">
    <source>
        <dbReference type="ARBA" id="ARBA00022475"/>
    </source>
</evidence>
<dbReference type="Proteomes" id="UP000594464">
    <property type="component" value="Chromosome"/>
</dbReference>
<organism evidence="9 10">
    <name type="scientific">Candidatus Nitrohelix vancouverensis</name>
    <dbReference type="NCBI Taxonomy" id="2705534"/>
    <lineage>
        <taxon>Bacteria</taxon>
        <taxon>Pseudomonadati</taxon>
        <taxon>Nitrospinota/Tectimicrobiota group</taxon>
        <taxon>Nitrospinota</taxon>
        <taxon>Nitrospinia</taxon>
        <taxon>Nitrospinales</taxon>
        <taxon>Nitrospinaceae</taxon>
        <taxon>Candidatus Nitrohelix</taxon>
    </lineage>
</organism>
<dbReference type="Pfam" id="PF05226">
    <property type="entry name" value="CHASE2"/>
    <property type="match status" value="1"/>
</dbReference>
<dbReference type="SUPFAM" id="SSF55073">
    <property type="entry name" value="Nucleotide cyclase"/>
    <property type="match status" value="1"/>
</dbReference>
<dbReference type="AlphaFoldDB" id="A0A7T0C0J1"/>
<evidence type="ECO:0000256" key="7">
    <source>
        <dbReference type="SAM" id="Phobius"/>
    </source>
</evidence>
<dbReference type="SMART" id="SM00044">
    <property type="entry name" value="CYCc"/>
    <property type="match status" value="1"/>
</dbReference>
<keyword evidence="5 7" id="KW-1133">Transmembrane helix</keyword>
<dbReference type="Gene3D" id="3.30.70.1230">
    <property type="entry name" value="Nucleotide cyclase"/>
    <property type="match status" value="1"/>
</dbReference>
<evidence type="ECO:0000256" key="5">
    <source>
        <dbReference type="ARBA" id="ARBA00022989"/>
    </source>
</evidence>
<dbReference type="GO" id="GO:0030313">
    <property type="term" value="C:cell envelope"/>
    <property type="evidence" value="ECO:0007669"/>
    <property type="project" value="UniProtKB-SubCell"/>
</dbReference>
<dbReference type="GO" id="GO:0006171">
    <property type="term" value="P:cAMP biosynthetic process"/>
    <property type="evidence" value="ECO:0007669"/>
    <property type="project" value="TreeGrafter"/>
</dbReference>
<dbReference type="SMART" id="SM01080">
    <property type="entry name" value="CHASE2"/>
    <property type="match status" value="1"/>
</dbReference>
<dbReference type="PROSITE" id="PS50125">
    <property type="entry name" value="GUANYLATE_CYCLASE_2"/>
    <property type="match status" value="1"/>
</dbReference>
<dbReference type="CDD" id="cd07302">
    <property type="entry name" value="CHD"/>
    <property type="match status" value="1"/>
</dbReference>
<dbReference type="PANTHER" id="PTHR43081">
    <property type="entry name" value="ADENYLATE CYCLASE, TERMINAL-DIFFERENTIATION SPECIFIC-RELATED"/>
    <property type="match status" value="1"/>
</dbReference>
<dbReference type="InterPro" id="IPR007890">
    <property type="entry name" value="CHASE2"/>
</dbReference>
<dbReference type="GO" id="GO:0004016">
    <property type="term" value="F:adenylate cyclase activity"/>
    <property type="evidence" value="ECO:0007669"/>
    <property type="project" value="UniProtKB-ARBA"/>
</dbReference>
<keyword evidence="6 7" id="KW-0472">Membrane</keyword>
<evidence type="ECO:0000313" key="9">
    <source>
        <dbReference type="EMBL" id="QPJ64300.1"/>
    </source>
</evidence>
<dbReference type="Pfam" id="PF00211">
    <property type="entry name" value="Guanylate_cyc"/>
    <property type="match status" value="1"/>
</dbReference>
<reference evidence="10" key="1">
    <citation type="submission" date="2020-02" db="EMBL/GenBank/DDBJ databases">
        <title>Genomic and physiological characterization of two novel Nitrospinaceae genera.</title>
        <authorList>
            <person name="Mueller A.J."/>
            <person name="Jung M.-Y."/>
            <person name="Strachan C.R."/>
            <person name="Herbold C.W."/>
            <person name="Kirkegaard R.H."/>
            <person name="Daims H."/>
        </authorList>
    </citation>
    <scope>NUCLEOTIDE SEQUENCE [LARGE SCALE GENOMIC DNA]</scope>
</reference>
<evidence type="ECO:0000256" key="2">
    <source>
        <dbReference type="ARBA" id="ARBA00005381"/>
    </source>
</evidence>
<feature type="domain" description="Guanylate cyclase" evidence="8">
    <location>
        <begin position="475"/>
        <end position="607"/>
    </location>
</feature>
<gene>
    <name evidence="9" type="ORF">G3M78_02365</name>
</gene>
<sequence length="731" mass="82435">MLSVFVVLLAAWQPAILEVAENHLTDIRFVNRGEIDPGPEVAVVAIDEKSVDALGQWPWPRSVLALLTEKLTQMGVITIGYDVVFAESGSGSRSEALVLLEDSASSIGLPSETVQEILNEIMSQQTSDEHFADLIEKSENVVLGYFFHDDVDVVSHLSKEQIDDNLRAIESTRYISPQIKPNAHLDFLLDFNAVENSLPMFIEKSMGGGFLNIQPDRDGVLRRFPLIVKAKEHYYAPLFLQALAHFLEEPPPNFRAGEFGVESVFINDLKVPTDLHAKFLINFYGDKGQFPYYSVIDILQDKVDPDLLDSRLVLVGATGKGLTDLRPTPFQNLFPGVEIHATIVDNILHSNYLHEPKWYHTLNYALIIFFGVLLSAILPKANWALGFVFSTSLFVGFFFFAQHMFNQGVLINLTYPSLQILLVFISITSYNYFFQSKQSRFIQGAFGQYLSPEVINRLLKDPKLLKLGGIERRMTAYFSDIAGFSSFSEQFTPNDLVEFLNEYLTAMSDVVMQYDGTIDKYEGDAIIAFYGAPIEYPDHALKACLASLAMNEKISVMRDEWRKQGKPDLHVRMGINTGSMVVGNMGSKMRMDYTIMGDSVNLASRLEGVNKVYGTAIMISQYTYGDVKDDLEIRELDMIRVVGKNEPITIYEVLAKKGELDPESMQAMRCFEDGLRLYRGQEFEAAKNRFNDTLNRRPGDGPSKTFIARCDEYLKDPPPESWDGVYQMTSK</sequence>
<dbReference type="KEGG" id="nva:G3M78_02365"/>
<evidence type="ECO:0000259" key="8">
    <source>
        <dbReference type="PROSITE" id="PS50125"/>
    </source>
</evidence>
<comment type="similarity">
    <text evidence="2">Belongs to the adenylyl cyclase class-3 family.</text>
</comment>
<dbReference type="InterPro" id="IPR050697">
    <property type="entry name" value="Adenylyl/Guanylyl_Cyclase_3/4"/>
</dbReference>